<feature type="transmembrane region" description="Helical" evidence="1">
    <location>
        <begin position="33"/>
        <end position="53"/>
    </location>
</feature>
<name>A0A2T5MCD0_9GAMM</name>
<dbReference type="RefSeq" id="WP_107941164.1">
    <property type="nucleotide sequence ID" value="NZ_QANS01000006.1"/>
</dbReference>
<dbReference type="AlphaFoldDB" id="A0A2T5MCD0"/>
<protein>
    <submittedName>
        <fullName evidence="2">Uncharacterized protein</fullName>
    </submittedName>
</protein>
<proteinExistence type="predicted"/>
<sequence>MKNSDSLLKWLAIALAILAGLFVILGTTLSISATRIGIVLFGLSMTANGVLAIKTRRVSFARRARKEHYEGSDAFIVGAASTAFGLVLACWAVFGLPPLS</sequence>
<evidence type="ECO:0000256" key="1">
    <source>
        <dbReference type="SAM" id="Phobius"/>
    </source>
</evidence>
<organism evidence="2 3">
    <name type="scientific">Stenotrophobium rhamnosiphilum</name>
    <dbReference type="NCBI Taxonomy" id="2029166"/>
    <lineage>
        <taxon>Bacteria</taxon>
        <taxon>Pseudomonadati</taxon>
        <taxon>Pseudomonadota</taxon>
        <taxon>Gammaproteobacteria</taxon>
        <taxon>Nevskiales</taxon>
        <taxon>Nevskiaceae</taxon>
        <taxon>Stenotrophobium</taxon>
    </lineage>
</organism>
<evidence type="ECO:0000313" key="3">
    <source>
        <dbReference type="Proteomes" id="UP000244248"/>
    </source>
</evidence>
<accession>A0A2T5MCD0</accession>
<dbReference type="EMBL" id="QANS01000006">
    <property type="protein sequence ID" value="PTU30223.1"/>
    <property type="molecule type" value="Genomic_DNA"/>
</dbReference>
<evidence type="ECO:0000313" key="2">
    <source>
        <dbReference type="EMBL" id="PTU30223.1"/>
    </source>
</evidence>
<gene>
    <name evidence="2" type="ORF">CJD38_14825</name>
</gene>
<comment type="caution">
    <text evidence="2">The sequence shown here is derived from an EMBL/GenBank/DDBJ whole genome shotgun (WGS) entry which is preliminary data.</text>
</comment>
<feature type="transmembrane region" description="Helical" evidence="1">
    <location>
        <begin position="7"/>
        <end position="27"/>
    </location>
</feature>
<feature type="transmembrane region" description="Helical" evidence="1">
    <location>
        <begin position="74"/>
        <end position="94"/>
    </location>
</feature>
<keyword evidence="1" id="KW-0472">Membrane</keyword>
<keyword evidence="1" id="KW-0812">Transmembrane</keyword>
<reference evidence="2 3" key="1">
    <citation type="submission" date="2018-04" db="EMBL/GenBank/DDBJ databases">
        <title>Novel species isolated from glacier.</title>
        <authorList>
            <person name="Liu Q."/>
            <person name="Xin Y.-H."/>
        </authorList>
    </citation>
    <scope>NUCLEOTIDE SEQUENCE [LARGE SCALE GENOMIC DNA]</scope>
    <source>
        <strain evidence="2 3">GT1R17</strain>
    </source>
</reference>
<keyword evidence="3" id="KW-1185">Reference proteome</keyword>
<keyword evidence="1" id="KW-1133">Transmembrane helix</keyword>
<dbReference type="Proteomes" id="UP000244248">
    <property type="component" value="Unassembled WGS sequence"/>
</dbReference>